<dbReference type="InterPro" id="IPR000415">
    <property type="entry name" value="Nitroreductase-like"/>
</dbReference>
<evidence type="ECO:0000256" key="3">
    <source>
        <dbReference type="ARBA" id="ARBA00022643"/>
    </source>
</evidence>
<dbReference type="PANTHER" id="PTHR43425:SF2">
    <property type="entry name" value="OXYGEN-INSENSITIVE NADPH NITROREDUCTASE"/>
    <property type="match status" value="1"/>
</dbReference>
<dbReference type="STRING" id="33978.A6M13_06690"/>
<proteinExistence type="inferred from homology"/>
<keyword evidence="3 5" id="KW-0288">FMN</keyword>
<gene>
    <name evidence="7" type="ORF">A6M13_06690</name>
</gene>
<comment type="similarity">
    <text evidence="1 5">Belongs to the flavin oxidoreductase frp family.</text>
</comment>
<evidence type="ECO:0000259" key="6">
    <source>
        <dbReference type="Pfam" id="PF00881"/>
    </source>
</evidence>
<dbReference type="Proteomes" id="UP000093199">
    <property type="component" value="Unassembled WGS sequence"/>
</dbReference>
<protein>
    <submittedName>
        <fullName evidence="7">NADPH-dependent oxidoreductase</fullName>
    </submittedName>
</protein>
<accession>A0A1C0Y7G4</accession>
<evidence type="ECO:0000256" key="4">
    <source>
        <dbReference type="ARBA" id="ARBA00023002"/>
    </source>
</evidence>
<evidence type="ECO:0000313" key="8">
    <source>
        <dbReference type="Proteomes" id="UP000093199"/>
    </source>
</evidence>
<sequence>MNETIQKLVGHTSIRRYLQKEVPQNMIDAILQAVQQAPSWINGQQLSIIRVTDADKRQQLQQLAGDQVYVGQAPEFWVFCLDFYRVSKALALEGKTFQAADNPDLIIVGASDVGISLGTAVAAAESLGLGTVAIGGVRRDPQAVIDVLELPAYVYPISGLCIGFPDEAPDVKPRLPRQAIVFENTYNTEVDEMLEAYNETISAYMHKRTDGQAKTNWSSGVASFYSEPFYRGNSYANATPILKKQGFLKK</sequence>
<comment type="caution">
    <text evidence="7">The sequence shown here is derived from an EMBL/GenBank/DDBJ whole genome shotgun (WGS) entry which is preliminary data.</text>
</comment>
<evidence type="ECO:0000256" key="1">
    <source>
        <dbReference type="ARBA" id="ARBA00008366"/>
    </source>
</evidence>
<evidence type="ECO:0000256" key="2">
    <source>
        <dbReference type="ARBA" id="ARBA00022630"/>
    </source>
</evidence>
<name>A0A1C0Y7G4_9BACL</name>
<dbReference type="Gene3D" id="3.40.109.10">
    <property type="entry name" value="NADH Oxidase"/>
    <property type="match status" value="1"/>
</dbReference>
<dbReference type="PIRSF" id="PIRSF005426">
    <property type="entry name" value="Frp"/>
    <property type="match status" value="1"/>
</dbReference>
<dbReference type="CDD" id="cd02146">
    <property type="entry name" value="NfsA-like"/>
    <property type="match status" value="1"/>
</dbReference>
<dbReference type="OrthoDB" id="9775805at2"/>
<dbReference type="GO" id="GO:0016491">
    <property type="term" value="F:oxidoreductase activity"/>
    <property type="evidence" value="ECO:0007669"/>
    <property type="project" value="UniProtKB-UniRule"/>
</dbReference>
<dbReference type="AlphaFoldDB" id="A0A1C0Y7G4"/>
<evidence type="ECO:0000256" key="5">
    <source>
        <dbReference type="PIRNR" id="PIRNR005426"/>
    </source>
</evidence>
<reference evidence="7 8" key="1">
    <citation type="submission" date="2016-07" db="EMBL/GenBank/DDBJ databases">
        <title>Caryophanon tenue genome sequencing.</title>
        <authorList>
            <person name="Verma A."/>
            <person name="Pal Y."/>
            <person name="Krishnamurthi S."/>
        </authorList>
    </citation>
    <scope>NUCLEOTIDE SEQUENCE [LARGE SCALE GENOMIC DNA]</scope>
    <source>
        <strain evidence="7 8">DSM 14152</strain>
    </source>
</reference>
<organism evidence="7 8">
    <name type="scientific">Caryophanon tenue</name>
    <dbReference type="NCBI Taxonomy" id="33978"/>
    <lineage>
        <taxon>Bacteria</taxon>
        <taxon>Bacillati</taxon>
        <taxon>Bacillota</taxon>
        <taxon>Bacilli</taxon>
        <taxon>Bacillales</taxon>
        <taxon>Caryophanaceae</taxon>
        <taxon>Caryophanon</taxon>
    </lineage>
</organism>
<keyword evidence="5" id="KW-0521">NADP</keyword>
<dbReference type="Pfam" id="PF00881">
    <property type="entry name" value="Nitroreductase"/>
    <property type="match status" value="1"/>
</dbReference>
<dbReference type="InterPro" id="IPR016446">
    <property type="entry name" value="Flavin_OxRdtase_Frp"/>
</dbReference>
<dbReference type="EMBL" id="MASJ01000039">
    <property type="protein sequence ID" value="OCS83083.1"/>
    <property type="molecule type" value="Genomic_DNA"/>
</dbReference>
<dbReference type="RefSeq" id="WP_066548149.1">
    <property type="nucleotide sequence ID" value="NZ_MASJ01000039.1"/>
</dbReference>
<dbReference type="SUPFAM" id="SSF55469">
    <property type="entry name" value="FMN-dependent nitroreductase-like"/>
    <property type="match status" value="1"/>
</dbReference>
<dbReference type="PANTHER" id="PTHR43425">
    <property type="entry name" value="OXYGEN-INSENSITIVE NADPH NITROREDUCTASE"/>
    <property type="match status" value="1"/>
</dbReference>
<keyword evidence="4 5" id="KW-0560">Oxidoreductase</keyword>
<keyword evidence="8" id="KW-1185">Reference proteome</keyword>
<feature type="domain" description="Nitroreductase" evidence="6">
    <location>
        <begin position="10"/>
        <end position="163"/>
    </location>
</feature>
<dbReference type="InterPro" id="IPR029479">
    <property type="entry name" value="Nitroreductase"/>
</dbReference>
<evidence type="ECO:0000313" key="7">
    <source>
        <dbReference type="EMBL" id="OCS83083.1"/>
    </source>
</evidence>
<keyword evidence="2 5" id="KW-0285">Flavoprotein</keyword>